<sequence length="468" mass="52221">MNIHDFEFALFVQDQAANSEVLQSRKALYLGEQCDVIILMRRKDKEHTERTWKACVQTIHAMLFLVQEDQNNDFGVKQFNKPFVYKDTLLSAHFVDDVHDDLPAWLSSSLRDGLFDCYFRCALSIRLPETSMEYASLLEGNELPSFLLQAIIKPCPSHLSQPQVLHQSRALPAFPSLFAVDHPLSRQLLTLSLLDDNSNPADHTSLSLPVALYNPLVLRPSGRNGDLLLSFENRGDVALTVRTVTSFITDIVFNETPRVLEKDVVVVSSTDLPKHCPTISSDILLSATPPPAPVQLAARDALSVPMHLEYTQSHTSASGMLDVTERCECDVFVHLCVEWAHPSSPSPITHEYDLQVRLHPKPQIEIRYCVDAEMKLLQSNWVRVEVSNCSSHLHRHFQVEIASSDDVLCNCANVCVEELLPHSKSAFSVLLVPQIPGTVSLPSLSCIDENGKVIPTLHALQTGNVLPV</sequence>
<dbReference type="EMBL" id="LXWW01000558">
    <property type="protein sequence ID" value="OAO12210.1"/>
    <property type="molecule type" value="Genomic_DNA"/>
</dbReference>
<comment type="caution">
    <text evidence="1">The sequence shown here is derived from an EMBL/GenBank/DDBJ whole genome shotgun (WGS) entry which is preliminary data.</text>
</comment>
<protein>
    <submittedName>
        <fullName evidence="1">Uncharacterized protein</fullName>
    </submittedName>
</protein>
<reference evidence="1 2" key="1">
    <citation type="submission" date="2016-05" db="EMBL/GenBank/DDBJ databases">
        <title>Nuclear genome of Blastocystis sp. subtype 1 NandII.</title>
        <authorList>
            <person name="Gentekaki E."/>
            <person name="Curtis B."/>
            <person name="Stairs C."/>
            <person name="Eme L."/>
            <person name="Herman E."/>
            <person name="Klimes V."/>
            <person name="Arias M.C."/>
            <person name="Elias M."/>
            <person name="Hilliou F."/>
            <person name="Klute M."/>
            <person name="Malik S.-B."/>
            <person name="Pightling A."/>
            <person name="Rachubinski R."/>
            <person name="Salas D."/>
            <person name="Schlacht A."/>
            <person name="Suga H."/>
            <person name="Archibald J."/>
            <person name="Ball S.G."/>
            <person name="Clark G."/>
            <person name="Dacks J."/>
            <person name="Van Der Giezen M."/>
            <person name="Tsaousis A."/>
            <person name="Roger A."/>
        </authorList>
    </citation>
    <scope>NUCLEOTIDE SEQUENCE [LARGE SCALE GENOMIC DNA]</scope>
    <source>
        <strain evidence="2">ATCC 50177 / NandII</strain>
    </source>
</reference>
<proteinExistence type="predicted"/>
<evidence type="ECO:0000313" key="1">
    <source>
        <dbReference type="EMBL" id="OAO12210.1"/>
    </source>
</evidence>
<dbReference type="AlphaFoldDB" id="A0A196S534"/>
<evidence type="ECO:0000313" key="2">
    <source>
        <dbReference type="Proteomes" id="UP000078348"/>
    </source>
</evidence>
<gene>
    <name evidence="1" type="ORF">AV274_6090</name>
</gene>
<keyword evidence="2" id="KW-1185">Reference proteome</keyword>
<name>A0A196S534_BLAHN</name>
<dbReference type="Proteomes" id="UP000078348">
    <property type="component" value="Unassembled WGS sequence"/>
</dbReference>
<organism evidence="1 2">
    <name type="scientific">Blastocystis sp. subtype 1 (strain ATCC 50177 / NandII)</name>
    <dbReference type="NCBI Taxonomy" id="478820"/>
    <lineage>
        <taxon>Eukaryota</taxon>
        <taxon>Sar</taxon>
        <taxon>Stramenopiles</taxon>
        <taxon>Bigyra</taxon>
        <taxon>Opalozoa</taxon>
        <taxon>Opalinata</taxon>
        <taxon>Blastocystidae</taxon>
        <taxon>Blastocystis</taxon>
    </lineage>
</organism>
<accession>A0A196S534</accession>